<organism evidence="1 2">
    <name type="scientific">Lawsonibacter faecis</name>
    <dbReference type="NCBI Taxonomy" id="2763052"/>
    <lineage>
        <taxon>Bacteria</taxon>
        <taxon>Bacillati</taxon>
        <taxon>Bacillota</taxon>
        <taxon>Clostridia</taxon>
        <taxon>Eubacteriales</taxon>
        <taxon>Oscillospiraceae</taxon>
        <taxon>Lawsonibacter</taxon>
    </lineage>
</organism>
<dbReference type="EMBL" id="JACOPQ010000002">
    <property type="protein sequence ID" value="MBC5736244.1"/>
    <property type="molecule type" value="Genomic_DNA"/>
</dbReference>
<dbReference type="RefSeq" id="WP_155191740.1">
    <property type="nucleotide sequence ID" value="NZ_JACOPQ010000002.1"/>
</dbReference>
<name>A0A8J6JK71_9FIRM</name>
<protein>
    <submittedName>
        <fullName evidence="1">Uncharacterized protein</fullName>
    </submittedName>
</protein>
<sequence>MPTGFGKDKLEQALRELGLMREWTNRNVTGKDRDEILMRIEVLEKGLPEAFDREDTILYVG</sequence>
<evidence type="ECO:0000313" key="2">
    <source>
        <dbReference type="Proteomes" id="UP000607645"/>
    </source>
</evidence>
<proteinExistence type="predicted"/>
<accession>A0A8J6JK71</accession>
<dbReference type="Proteomes" id="UP000607645">
    <property type="component" value="Unassembled WGS sequence"/>
</dbReference>
<comment type="caution">
    <text evidence="1">The sequence shown here is derived from an EMBL/GenBank/DDBJ whole genome shotgun (WGS) entry which is preliminary data.</text>
</comment>
<evidence type="ECO:0000313" key="1">
    <source>
        <dbReference type="EMBL" id="MBC5736244.1"/>
    </source>
</evidence>
<reference evidence="1" key="1">
    <citation type="submission" date="2020-08" db="EMBL/GenBank/DDBJ databases">
        <title>Genome public.</title>
        <authorList>
            <person name="Liu C."/>
            <person name="Sun Q."/>
        </authorList>
    </citation>
    <scope>NUCLEOTIDE SEQUENCE</scope>
    <source>
        <strain evidence="1">NSJ-52</strain>
    </source>
</reference>
<gene>
    <name evidence="1" type="ORF">H8S62_04370</name>
</gene>
<dbReference type="AlphaFoldDB" id="A0A8J6JK71"/>
<keyword evidence="2" id="KW-1185">Reference proteome</keyword>